<evidence type="ECO:0000313" key="22">
    <source>
        <dbReference type="Proteomes" id="UP000663866"/>
    </source>
</evidence>
<evidence type="ECO:0000256" key="3">
    <source>
        <dbReference type="ARBA" id="ARBA00011538"/>
    </source>
</evidence>
<feature type="region of interest" description="Disordered" evidence="8">
    <location>
        <begin position="1"/>
        <end position="20"/>
    </location>
</feature>
<dbReference type="GO" id="GO:0000786">
    <property type="term" value="C:nucleosome"/>
    <property type="evidence" value="ECO:0007669"/>
    <property type="project" value="UniProtKB-KW"/>
</dbReference>
<dbReference type="AlphaFoldDB" id="A0A816L3U6"/>
<evidence type="ECO:0000256" key="5">
    <source>
        <dbReference type="ARBA" id="ARBA00022454"/>
    </source>
</evidence>
<dbReference type="Pfam" id="PF16211">
    <property type="entry name" value="Histone_H2A_C"/>
    <property type="match status" value="1"/>
</dbReference>
<dbReference type="OrthoDB" id="9421954at2759"/>
<dbReference type="InterPro" id="IPR032454">
    <property type="entry name" value="Histone_H2A_C"/>
</dbReference>
<dbReference type="PRINTS" id="PR00620">
    <property type="entry name" value="HISTONEH2A"/>
</dbReference>
<dbReference type="InterPro" id="IPR009072">
    <property type="entry name" value="Histone-fold"/>
</dbReference>
<dbReference type="Proteomes" id="UP000676336">
    <property type="component" value="Unassembled WGS sequence"/>
</dbReference>
<feature type="compositionally biased region" description="Low complexity" evidence="8">
    <location>
        <begin position="154"/>
        <end position="188"/>
    </location>
</feature>
<dbReference type="EMBL" id="CAJNOV010013039">
    <property type="protein sequence ID" value="CAF1506686.1"/>
    <property type="molecule type" value="Genomic_DNA"/>
</dbReference>
<dbReference type="EMBL" id="CAJOBH010128943">
    <property type="protein sequence ID" value="CAF4747857.1"/>
    <property type="molecule type" value="Genomic_DNA"/>
</dbReference>
<dbReference type="SMART" id="SM00414">
    <property type="entry name" value="H2A"/>
    <property type="match status" value="1"/>
</dbReference>
<evidence type="ECO:0000259" key="9">
    <source>
        <dbReference type="Pfam" id="PF00125"/>
    </source>
</evidence>
<keyword evidence="6 7" id="KW-0544">Nucleosome core</keyword>
<evidence type="ECO:0000313" key="13">
    <source>
        <dbReference type="EMBL" id="CAF1930115.1"/>
    </source>
</evidence>
<dbReference type="Proteomes" id="UP000663866">
    <property type="component" value="Unassembled WGS sequence"/>
</dbReference>
<dbReference type="EMBL" id="CAJOBI010007090">
    <property type="protein sequence ID" value="CAF4077223.1"/>
    <property type="molecule type" value="Genomic_DNA"/>
</dbReference>
<evidence type="ECO:0000256" key="7">
    <source>
        <dbReference type="RuleBase" id="RU003767"/>
    </source>
</evidence>
<proteinExistence type="inferred from homology"/>
<evidence type="ECO:0000256" key="2">
    <source>
        <dbReference type="ARBA" id="ARBA00004286"/>
    </source>
</evidence>
<dbReference type="Proteomes" id="UP000663887">
    <property type="component" value="Unassembled WGS sequence"/>
</dbReference>
<evidence type="ECO:0000313" key="12">
    <source>
        <dbReference type="EMBL" id="CAF1506686.1"/>
    </source>
</evidence>
<comment type="function">
    <text evidence="1">Core component of nucleosome. Nucleosomes wrap and compact DNA into chromatin, limiting DNA accessibility to the cellular machineries which require DNA as a template. Histones thereby play a central role in transcription regulation, DNA repair, DNA replication and chromosomal stability. DNA accessibility is regulated via a complex set of post-translational modifications of histones, also called histone code, and nucleosome remodeling.</text>
</comment>
<dbReference type="EMBL" id="CAJOBF010001357">
    <property type="protein sequence ID" value="CAF3941989.1"/>
    <property type="molecule type" value="Genomic_DNA"/>
</dbReference>
<dbReference type="Proteomes" id="UP000681967">
    <property type="component" value="Unassembled WGS sequence"/>
</dbReference>
<keyword evidence="7" id="KW-0238">DNA-binding</keyword>
<dbReference type="InterPro" id="IPR007125">
    <property type="entry name" value="H2A/H2B/H3"/>
</dbReference>
<accession>A0A816L3U6</accession>
<evidence type="ECO:0000313" key="14">
    <source>
        <dbReference type="EMBL" id="CAF2055831.1"/>
    </source>
</evidence>
<dbReference type="Proteomes" id="UP000681720">
    <property type="component" value="Unassembled WGS sequence"/>
</dbReference>
<feature type="compositionally biased region" description="Polar residues" evidence="8">
    <location>
        <begin position="131"/>
        <end position="148"/>
    </location>
</feature>
<dbReference type="Proteomes" id="UP000663824">
    <property type="component" value="Unassembled WGS sequence"/>
</dbReference>
<dbReference type="GO" id="GO:0003677">
    <property type="term" value="F:DNA binding"/>
    <property type="evidence" value="ECO:0007669"/>
    <property type="project" value="UniProtKB-KW"/>
</dbReference>
<comment type="subcellular location">
    <subcellularLocation>
        <location evidence="2">Chromosome</location>
    </subcellularLocation>
    <subcellularLocation>
        <location evidence="7">Nucleus</location>
    </subcellularLocation>
</comment>
<evidence type="ECO:0000313" key="20">
    <source>
        <dbReference type="EMBL" id="CAF4747857.1"/>
    </source>
</evidence>
<dbReference type="EMBL" id="CAJNRG010007269">
    <property type="protein sequence ID" value="CAF2092795.1"/>
    <property type="molecule type" value="Genomic_DNA"/>
</dbReference>
<evidence type="ECO:0000313" key="16">
    <source>
        <dbReference type="EMBL" id="CAF3931500.1"/>
    </source>
</evidence>
<dbReference type="GO" id="GO:0005634">
    <property type="term" value="C:nucleus"/>
    <property type="evidence" value="ECO:0007669"/>
    <property type="project" value="UniProtKB-SubCell"/>
</dbReference>
<dbReference type="GO" id="GO:0046982">
    <property type="term" value="F:protein heterodimerization activity"/>
    <property type="evidence" value="ECO:0007669"/>
    <property type="project" value="InterPro"/>
</dbReference>
<dbReference type="SUPFAM" id="SSF47113">
    <property type="entry name" value="Histone-fold"/>
    <property type="match status" value="1"/>
</dbReference>
<dbReference type="Proteomes" id="UP000663842">
    <property type="component" value="Unassembled WGS sequence"/>
</dbReference>
<keyword evidence="5 7" id="KW-0158">Chromosome</keyword>
<evidence type="ECO:0000313" key="18">
    <source>
        <dbReference type="EMBL" id="CAF4077223.1"/>
    </source>
</evidence>
<keyword evidence="7" id="KW-0539">Nucleus</keyword>
<dbReference type="CDD" id="cd00074">
    <property type="entry name" value="HFD_H2A"/>
    <property type="match status" value="1"/>
</dbReference>
<reference evidence="13" key="1">
    <citation type="submission" date="2021-02" db="EMBL/GenBank/DDBJ databases">
        <authorList>
            <person name="Nowell W R."/>
        </authorList>
    </citation>
    <scope>NUCLEOTIDE SEQUENCE</scope>
</reference>
<evidence type="ECO:0000313" key="15">
    <source>
        <dbReference type="EMBL" id="CAF2092795.1"/>
    </source>
</evidence>
<keyword evidence="22" id="KW-1185">Reference proteome</keyword>
<comment type="similarity">
    <text evidence="7">Belongs to the histone H2A family.</text>
</comment>
<evidence type="ECO:0000256" key="4">
    <source>
        <dbReference type="ARBA" id="ARBA00017642"/>
    </source>
</evidence>
<dbReference type="Proteomes" id="UP000663834">
    <property type="component" value="Unassembled WGS sequence"/>
</dbReference>
<organism evidence="13 21">
    <name type="scientific">Rotaria magnacalcarata</name>
    <dbReference type="NCBI Taxonomy" id="392030"/>
    <lineage>
        <taxon>Eukaryota</taxon>
        <taxon>Metazoa</taxon>
        <taxon>Spiralia</taxon>
        <taxon>Gnathifera</taxon>
        <taxon>Rotifera</taxon>
        <taxon>Eurotatoria</taxon>
        <taxon>Bdelloidea</taxon>
        <taxon>Philodinida</taxon>
        <taxon>Philodinidae</taxon>
        <taxon>Rotaria</taxon>
    </lineage>
</organism>
<evidence type="ECO:0000256" key="1">
    <source>
        <dbReference type="ARBA" id="ARBA00002001"/>
    </source>
</evidence>
<sequence length="188" mass="19642">MAPTATITPRGVRKGGERKSKSARAGVLFSVPRFHRYIKKSSPKSRVTMAAAVYTAAVIEYLTAEVLELSGNAAKDHKKQRINARHVFLAVSIDEELKKLLNGVTIPQGGVLPHINSFLFKSKSGSDDHTQSAPKSDASRSNTTTVPRTPSALATKSASTGTGKASSTATGTTKKAASTSAGNASSST</sequence>
<dbReference type="InterPro" id="IPR002119">
    <property type="entry name" value="Histone_H2A"/>
</dbReference>
<evidence type="ECO:0000313" key="21">
    <source>
        <dbReference type="Proteomes" id="UP000663856"/>
    </source>
</evidence>
<name>A0A816L3U6_9BILA</name>
<feature type="region of interest" description="Disordered" evidence="8">
    <location>
        <begin position="123"/>
        <end position="188"/>
    </location>
</feature>
<dbReference type="EMBL" id="CAJNRE010006502">
    <property type="protein sequence ID" value="CAF2055831.1"/>
    <property type="molecule type" value="Genomic_DNA"/>
</dbReference>
<dbReference type="EMBL" id="CAJNOW010004576">
    <property type="protein sequence ID" value="CAF1422141.1"/>
    <property type="molecule type" value="Genomic_DNA"/>
</dbReference>
<gene>
    <name evidence="20" type="ORF">BYL167_LOCUS45971</name>
    <name evidence="12" type="ORF">CJN711_LOCUS27562</name>
    <name evidence="19" type="ORF">GIL414_LOCUS41724</name>
    <name evidence="11" type="ORF">KQP761_LOCUS10624</name>
    <name evidence="14" type="ORF">MBJ925_LOCUS14011</name>
    <name evidence="16" type="ORF">OVN521_LOCUS11155</name>
    <name evidence="18" type="ORF">SMN809_LOCUS16095</name>
    <name evidence="17" type="ORF">UXM345_LOCUS12814</name>
    <name evidence="13" type="ORF">WKI299_LOCUS427</name>
    <name evidence="15" type="ORF">XDN619_LOCUS17004</name>
</gene>
<dbReference type="Proteomes" id="UP000663856">
    <property type="component" value="Unassembled WGS sequence"/>
</dbReference>
<dbReference type="Gene3D" id="1.10.20.10">
    <property type="entry name" value="Histone, subunit A"/>
    <property type="match status" value="1"/>
</dbReference>
<comment type="subunit">
    <text evidence="3 7">The nucleosome is a histone octamer containing two molecules each of H2A, H2B, H3 and H4 assembled in one H3-H4 heterotetramer and two H2A-H2B heterodimers. The octamer wraps approximately 147 bp of DNA.</text>
</comment>
<dbReference type="Pfam" id="PF00125">
    <property type="entry name" value="Histone"/>
    <property type="match status" value="1"/>
</dbReference>
<comment type="caution">
    <text evidence="13">The sequence shown here is derived from an EMBL/GenBank/DDBJ whole genome shotgun (WGS) entry which is preliminary data.</text>
</comment>
<evidence type="ECO:0000313" key="19">
    <source>
        <dbReference type="EMBL" id="CAF4666992.1"/>
    </source>
</evidence>
<evidence type="ECO:0000313" key="17">
    <source>
        <dbReference type="EMBL" id="CAF3941989.1"/>
    </source>
</evidence>
<dbReference type="EMBL" id="CAJOBJ010118999">
    <property type="protein sequence ID" value="CAF4666992.1"/>
    <property type="molecule type" value="Genomic_DNA"/>
</dbReference>
<evidence type="ECO:0000256" key="6">
    <source>
        <dbReference type="ARBA" id="ARBA00023269"/>
    </source>
</evidence>
<dbReference type="Proteomes" id="UP000663855">
    <property type="component" value="Unassembled WGS sequence"/>
</dbReference>
<dbReference type="GO" id="GO:0030527">
    <property type="term" value="F:structural constituent of chromatin"/>
    <property type="evidence" value="ECO:0007669"/>
    <property type="project" value="InterPro"/>
</dbReference>
<dbReference type="PANTHER" id="PTHR23430">
    <property type="entry name" value="HISTONE H2A"/>
    <property type="match status" value="1"/>
</dbReference>
<feature type="domain" description="Core Histone H2A/H2B/H3" evidence="9">
    <location>
        <begin position="19"/>
        <end position="92"/>
    </location>
</feature>
<protein>
    <recommendedName>
        <fullName evidence="4 7">Histone H2A</fullName>
    </recommendedName>
</protein>
<dbReference type="EMBL" id="CAJNRF010000027">
    <property type="protein sequence ID" value="CAF1930115.1"/>
    <property type="molecule type" value="Genomic_DNA"/>
</dbReference>
<evidence type="ECO:0000256" key="8">
    <source>
        <dbReference type="SAM" id="MobiDB-lite"/>
    </source>
</evidence>
<evidence type="ECO:0000259" key="10">
    <source>
        <dbReference type="Pfam" id="PF16211"/>
    </source>
</evidence>
<feature type="domain" description="Histone H2A C-terminal" evidence="10">
    <location>
        <begin position="95"/>
        <end position="125"/>
    </location>
</feature>
<dbReference type="EMBL" id="CAJOBG010001464">
    <property type="protein sequence ID" value="CAF3931500.1"/>
    <property type="molecule type" value="Genomic_DNA"/>
</dbReference>
<evidence type="ECO:0000313" key="11">
    <source>
        <dbReference type="EMBL" id="CAF1422141.1"/>
    </source>
</evidence>